<evidence type="ECO:0000313" key="3">
    <source>
        <dbReference type="Proteomes" id="UP000297777"/>
    </source>
</evidence>
<keyword evidence="3" id="KW-1185">Reference proteome</keyword>
<dbReference type="Proteomes" id="UP000297777">
    <property type="component" value="Unassembled WGS sequence"/>
</dbReference>
<proteinExistence type="predicted"/>
<organism evidence="2 3">
    <name type="scientific">Botrytis tulipae</name>
    <dbReference type="NCBI Taxonomy" id="87230"/>
    <lineage>
        <taxon>Eukaryota</taxon>
        <taxon>Fungi</taxon>
        <taxon>Dikarya</taxon>
        <taxon>Ascomycota</taxon>
        <taxon>Pezizomycotina</taxon>
        <taxon>Leotiomycetes</taxon>
        <taxon>Helotiales</taxon>
        <taxon>Sclerotiniaceae</taxon>
        <taxon>Botrytis</taxon>
    </lineage>
</organism>
<feature type="compositionally biased region" description="Basic and acidic residues" evidence="1">
    <location>
        <begin position="33"/>
        <end position="53"/>
    </location>
</feature>
<reference evidence="2 3" key="1">
    <citation type="submission" date="2017-12" db="EMBL/GenBank/DDBJ databases">
        <title>Comparative genomics of Botrytis spp.</title>
        <authorList>
            <person name="Valero-Jimenez C.A."/>
            <person name="Tapia P."/>
            <person name="Veloso J."/>
            <person name="Silva-Moreno E."/>
            <person name="Staats M."/>
            <person name="Valdes J.H."/>
            <person name="Van Kan J.A.L."/>
        </authorList>
    </citation>
    <scope>NUCLEOTIDE SEQUENCE [LARGE SCALE GENOMIC DNA]</scope>
    <source>
        <strain evidence="2 3">Bt9001</strain>
    </source>
</reference>
<name>A0A4Z1EYK1_9HELO</name>
<dbReference type="AlphaFoldDB" id="A0A4Z1EYK1"/>
<accession>A0A4Z1EYK1</accession>
<comment type="caution">
    <text evidence="2">The sequence shown here is derived from an EMBL/GenBank/DDBJ whole genome shotgun (WGS) entry which is preliminary data.</text>
</comment>
<evidence type="ECO:0000256" key="1">
    <source>
        <dbReference type="SAM" id="MobiDB-lite"/>
    </source>
</evidence>
<feature type="compositionally biased region" description="Basic and acidic residues" evidence="1">
    <location>
        <begin position="8"/>
        <end position="18"/>
    </location>
</feature>
<evidence type="ECO:0000313" key="2">
    <source>
        <dbReference type="EMBL" id="TGO13887.1"/>
    </source>
</evidence>
<protein>
    <submittedName>
        <fullName evidence="2">Uncharacterized protein</fullName>
    </submittedName>
</protein>
<sequence>MGPVGRLKTQDSRLKTQDSRLNSPELRVQMQSQDKRESVFPRNLKFERERQGYGEDPMCG</sequence>
<gene>
    <name evidence="2" type="ORF">BTUL_0061g00040</name>
</gene>
<dbReference type="EMBL" id="PQXH01000061">
    <property type="protein sequence ID" value="TGO13887.1"/>
    <property type="molecule type" value="Genomic_DNA"/>
</dbReference>
<feature type="region of interest" description="Disordered" evidence="1">
    <location>
        <begin position="1"/>
        <end position="60"/>
    </location>
</feature>